<organism evidence="2 3">
    <name type="scientific">Zancudomyces culisetae</name>
    <name type="common">Gut fungus</name>
    <name type="synonym">Smittium culisetae</name>
    <dbReference type="NCBI Taxonomy" id="1213189"/>
    <lineage>
        <taxon>Eukaryota</taxon>
        <taxon>Fungi</taxon>
        <taxon>Fungi incertae sedis</taxon>
        <taxon>Zoopagomycota</taxon>
        <taxon>Kickxellomycotina</taxon>
        <taxon>Harpellomycetes</taxon>
        <taxon>Harpellales</taxon>
        <taxon>Legeriomycetaceae</taxon>
        <taxon>Zancudomyces</taxon>
    </lineage>
</organism>
<feature type="signal peptide" evidence="1">
    <location>
        <begin position="1"/>
        <end position="20"/>
    </location>
</feature>
<feature type="chain" id="PRO_5012300178" evidence="1">
    <location>
        <begin position="21"/>
        <end position="70"/>
    </location>
</feature>
<protein>
    <submittedName>
        <fullName evidence="2">Uncharacterized protein</fullName>
    </submittedName>
</protein>
<keyword evidence="3" id="KW-1185">Reference proteome</keyword>
<dbReference type="Proteomes" id="UP000188320">
    <property type="component" value="Unassembled WGS sequence"/>
</dbReference>
<sequence length="70" mass="8186">MRLWLVVVFCHSLGPDLGAGHTEINYELYPLSVNEKKYLYTFIRNYLSTRGYETPSVILSILLKIYTKNE</sequence>
<accession>A0A1R1PG71</accession>
<dbReference type="AlphaFoldDB" id="A0A1R1PG71"/>
<evidence type="ECO:0000256" key="1">
    <source>
        <dbReference type="SAM" id="SignalP"/>
    </source>
</evidence>
<keyword evidence="1" id="KW-0732">Signal</keyword>
<comment type="caution">
    <text evidence="2">The sequence shown here is derived from an EMBL/GenBank/DDBJ whole genome shotgun (WGS) entry which is preliminary data.</text>
</comment>
<gene>
    <name evidence="2" type="ORF">AX774_g6596</name>
</gene>
<name>A0A1R1PG71_ZANCU</name>
<evidence type="ECO:0000313" key="3">
    <source>
        <dbReference type="Proteomes" id="UP000188320"/>
    </source>
</evidence>
<evidence type="ECO:0000313" key="2">
    <source>
        <dbReference type="EMBL" id="OMH79980.1"/>
    </source>
</evidence>
<dbReference type="EMBL" id="LSSK01001343">
    <property type="protein sequence ID" value="OMH79980.1"/>
    <property type="molecule type" value="Genomic_DNA"/>
</dbReference>
<proteinExistence type="predicted"/>
<reference evidence="3" key="1">
    <citation type="submission" date="2017-01" db="EMBL/GenBank/DDBJ databases">
        <authorList>
            <person name="Wang Y."/>
            <person name="White M."/>
            <person name="Kvist S."/>
            <person name="Moncalvo J.-M."/>
        </authorList>
    </citation>
    <scope>NUCLEOTIDE SEQUENCE [LARGE SCALE GENOMIC DNA]</scope>
    <source>
        <strain evidence="3">COL-18-3</strain>
    </source>
</reference>